<sequence>MLPSSITHSPTTLDTASQPIIQCCYTREKMLKLSSSPMCLLRPAHFHSVVRQLPELLRDAPAPEDGLIATCPLIDH</sequence>
<keyword evidence="2" id="KW-1185">Reference proteome</keyword>
<dbReference type="AlphaFoldDB" id="A0A8R1I4R9"/>
<organism evidence="1 2">
    <name type="scientific">Caenorhabditis japonica</name>
    <dbReference type="NCBI Taxonomy" id="281687"/>
    <lineage>
        <taxon>Eukaryota</taxon>
        <taxon>Metazoa</taxon>
        <taxon>Ecdysozoa</taxon>
        <taxon>Nematoda</taxon>
        <taxon>Chromadorea</taxon>
        <taxon>Rhabditida</taxon>
        <taxon>Rhabditina</taxon>
        <taxon>Rhabditomorpha</taxon>
        <taxon>Rhabditoidea</taxon>
        <taxon>Rhabditidae</taxon>
        <taxon>Peloderinae</taxon>
        <taxon>Caenorhabditis</taxon>
    </lineage>
</organism>
<dbReference type="Proteomes" id="UP000005237">
    <property type="component" value="Unassembled WGS sequence"/>
</dbReference>
<reference evidence="2" key="1">
    <citation type="submission" date="2010-08" db="EMBL/GenBank/DDBJ databases">
        <authorList>
            <consortium name="Caenorhabditis japonica Sequencing Consortium"/>
            <person name="Wilson R.K."/>
        </authorList>
    </citation>
    <scope>NUCLEOTIDE SEQUENCE [LARGE SCALE GENOMIC DNA]</scope>
    <source>
        <strain evidence="2">DF5081</strain>
    </source>
</reference>
<dbReference type="EnsemblMetazoa" id="CJA22438.1">
    <property type="protein sequence ID" value="CJA22438.1"/>
    <property type="gene ID" value="WBGene00178010"/>
</dbReference>
<name>A0A8R1I4R9_CAEJA</name>
<accession>A0A8R1I4R9</accession>
<evidence type="ECO:0000313" key="1">
    <source>
        <dbReference type="EnsemblMetazoa" id="CJA22438.1"/>
    </source>
</evidence>
<evidence type="ECO:0000313" key="2">
    <source>
        <dbReference type="Proteomes" id="UP000005237"/>
    </source>
</evidence>
<reference evidence="1" key="2">
    <citation type="submission" date="2022-06" db="UniProtKB">
        <authorList>
            <consortium name="EnsemblMetazoa"/>
        </authorList>
    </citation>
    <scope>IDENTIFICATION</scope>
    <source>
        <strain evidence="1">DF5081</strain>
    </source>
</reference>
<proteinExistence type="predicted"/>
<protein>
    <submittedName>
        <fullName evidence="1">Uncharacterized protein</fullName>
    </submittedName>
</protein>